<reference evidence="12 13" key="1">
    <citation type="submission" date="2020-12" db="EMBL/GenBank/DDBJ databases">
        <title>Concerted genomic and epigenomic changes stabilize Arabidopsis allopolyploids.</title>
        <authorList>
            <person name="Chen Z."/>
        </authorList>
    </citation>
    <scope>NUCLEOTIDE SEQUENCE [LARGE SCALE GENOMIC DNA]</scope>
    <source>
        <strain evidence="12">As9502</strain>
        <tissue evidence="12">Leaf</tissue>
    </source>
</reference>
<evidence type="ECO:0000313" key="13">
    <source>
        <dbReference type="Proteomes" id="UP000694251"/>
    </source>
</evidence>
<keyword evidence="4" id="KW-0547">Nucleotide-binding</keyword>
<keyword evidence="13" id="KW-1185">Reference proteome</keyword>
<keyword evidence="3" id="KW-0677">Repeat</keyword>
<dbReference type="Pfam" id="PF23598">
    <property type="entry name" value="LRR_14"/>
    <property type="match status" value="1"/>
</dbReference>
<keyword evidence="7" id="KW-0175">Coiled coil</keyword>
<evidence type="ECO:0000256" key="7">
    <source>
        <dbReference type="SAM" id="Coils"/>
    </source>
</evidence>
<dbReference type="FunFam" id="3.40.50.300:FF:001091">
    <property type="entry name" value="Probable disease resistance protein At1g61300"/>
    <property type="match status" value="1"/>
</dbReference>
<dbReference type="AlphaFoldDB" id="A0A8T2DLF7"/>
<comment type="similarity">
    <text evidence="1">Belongs to the disease resistance NB-LRR family.</text>
</comment>
<keyword evidence="8" id="KW-0732">Signal</keyword>
<dbReference type="Pfam" id="PF23559">
    <property type="entry name" value="WHD_DRP"/>
    <property type="match status" value="1"/>
</dbReference>
<dbReference type="OrthoDB" id="664960at2759"/>
<dbReference type="InterPro" id="IPR058922">
    <property type="entry name" value="WHD_DRP"/>
</dbReference>
<dbReference type="GO" id="GO:0006952">
    <property type="term" value="P:defense response"/>
    <property type="evidence" value="ECO:0007669"/>
    <property type="project" value="UniProtKB-KW"/>
</dbReference>
<dbReference type="InterPro" id="IPR002182">
    <property type="entry name" value="NB-ARC"/>
</dbReference>
<dbReference type="InterPro" id="IPR055414">
    <property type="entry name" value="LRR_R13L4/SHOC2-like"/>
</dbReference>
<dbReference type="GO" id="GO:0016787">
    <property type="term" value="F:hydrolase activity"/>
    <property type="evidence" value="ECO:0007669"/>
    <property type="project" value="UniProtKB-KW"/>
</dbReference>
<feature type="signal peptide" evidence="8">
    <location>
        <begin position="1"/>
        <end position="18"/>
    </location>
</feature>
<evidence type="ECO:0000256" key="6">
    <source>
        <dbReference type="ARBA" id="ARBA00022840"/>
    </source>
</evidence>
<comment type="caution">
    <text evidence="12">The sequence shown here is derived from an EMBL/GenBank/DDBJ whole genome shotgun (WGS) entry which is preliminary data.</text>
</comment>
<protein>
    <submittedName>
        <fullName evidence="12">P-loop containing nucleoside triphosphate hydrolase</fullName>
    </submittedName>
</protein>
<keyword evidence="5" id="KW-0611">Plant defense</keyword>
<dbReference type="PANTHER" id="PTHR33463">
    <property type="entry name" value="NB-ARC DOMAIN-CONTAINING PROTEIN-RELATED"/>
    <property type="match status" value="1"/>
</dbReference>
<evidence type="ECO:0000256" key="4">
    <source>
        <dbReference type="ARBA" id="ARBA00022741"/>
    </source>
</evidence>
<feature type="chain" id="PRO_5035930011" evidence="8">
    <location>
        <begin position="19"/>
        <end position="856"/>
    </location>
</feature>
<evidence type="ECO:0000256" key="3">
    <source>
        <dbReference type="ARBA" id="ARBA00022737"/>
    </source>
</evidence>
<evidence type="ECO:0000313" key="12">
    <source>
        <dbReference type="EMBL" id="KAG7612277.1"/>
    </source>
</evidence>
<keyword evidence="12" id="KW-0378">Hydrolase</keyword>
<feature type="domain" description="Disease resistance protein winged helix" evidence="10">
    <location>
        <begin position="412"/>
        <end position="479"/>
    </location>
</feature>
<feature type="coiled-coil region" evidence="7">
    <location>
        <begin position="28"/>
        <end position="62"/>
    </location>
</feature>
<feature type="domain" description="Disease resistance R13L4/SHOC-2-like LRR" evidence="11">
    <location>
        <begin position="513"/>
        <end position="666"/>
    </location>
</feature>
<organism evidence="12 13">
    <name type="scientific">Arabidopsis suecica</name>
    <name type="common">Swedish thale-cress</name>
    <name type="synonym">Cardaminopsis suecica</name>
    <dbReference type="NCBI Taxonomy" id="45249"/>
    <lineage>
        <taxon>Eukaryota</taxon>
        <taxon>Viridiplantae</taxon>
        <taxon>Streptophyta</taxon>
        <taxon>Embryophyta</taxon>
        <taxon>Tracheophyta</taxon>
        <taxon>Spermatophyta</taxon>
        <taxon>Magnoliopsida</taxon>
        <taxon>eudicotyledons</taxon>
        <taxon>Gunneridae</taxon>
        <taxon>Pentapetalae</taxon>
        <taxon>rosids</taxon>
        <taxon>malvids</taxon>
        <taxon>Brassicales</taxon>
        <taxon>Brassicaceae</taxon>
        <taxon>Camelineae</taxon>
        <taxon>Arabidopsis</taxon>
    </lineage>
</organism>
<dbReference type="Proteomes" id="UP000694251">
    <property type="component" value="Chromosome 5"/>
</dbReference>
<proteinExistence type="inferred from homology"/>
<feature type="domain" description="NB-ARC" evidence="9">
    <location>
        <begin position="157"/>
        <end position="323"/>
    </location>
</feature>
<dbReference type="FunFam" id="3.80.10.10:FF:000834">
    <property type="entry name" value="Probable disease resistance protein At1g15890"/>
    <property type="match status" value="1"/>
</dbReference>
<evidence type="ECO:0000256" key="8">
    <source>
        <dbReference type="SAM" id="SignalP"/>
    </source>
</evidence>
<dbReference type="FunFam" id="1.10.8.430:FF:000003">
    <property type="entry name" value="Probable disease resistance protein At5g66910"/>
    <property type="match status" value="1"/>
</dbReference>
<keyword evidence="2" id="KW-0433">Leucine-rich repeat</keyword>
<accession>A0A8T2DLF7</accession>
<keyword evidence="6" id="KW-0067">ATP-binding</keyword>
<name>A0A8T2DLF7_ARASU</name>
<evidence type="ECO:0000256" key="2">
    <source>
        <dbReference type="ARBA" id="ARBA00022614"/>
    </source>
</evidence>
<dbReference type="FunFam" id="1.10.10.10:FF:000322">
    <property type="entry name" value="Probable disease resistance protein At1g63360"/>
    <property type="match status" value="1"/>
</dbReference>
<evidence type="ECO:0000259" key="9">
    <source>
        <dbReference type="Pfam" id="PF00931"/>
    </source>
</evidence>
<evidence type="ECO:0000259" key="11">
    <source>
        <dbReference type="Pfam" id="PF23598"/>
    </source>
</evidence>
<dbReference type="PANTHER" id="PTHR33463:SF220">
    <property type="entry name" value="NB-ARC DOMAIN-CONTAINING PROTEIN"/>
    <property type="match status" value="1"/>
</dbReference>
<gene>
    <name evidence="12" type="ORF">ISN44_As05g043050</name>
</gene>
<dbReference type="GO" id="GO:0043531">
    <property type="term" value="F:ADP binding"/>
    <property type="evidence" value="ECO:0007669"/>
    <property type="project" value="InterPro"/>
</dbReference>
<dbReference type="Pfam" id="PF00931">
    <property type="entry name" value="NB-ARC"/>
    <property type="match status" value="1"/>
</dbReference>
<evidence type="ECO:0000259" key="10">
    <source>
        <dbReference type="Pfam" id="PF23559"/>
    </source>
</evidence>
<evidence type="ECO:0000256" key="5">
    <source>
        <dbReference type="ARBA" id="ARBA00022821"/>
    </source>
</evidence>
<dbReference type="EMBL" id="JAEFBJ010000005">
    <property type="protein sequence ID" value="KAG7612277.1"/>
    <property type="molecule type" value="Genomic_DNA"/>
</dbReference>
<dbReference type="InterPro" id="IPR050905">
    <property type="entry name" value="Plant_NBS-LRR"/>
</dbReference>
<evidence type="ECO:0000256" key="1">
    <source>
        <dbReference type="ARBA" id="ARBA00008894"/>
    </source>
</evidence>
<dbReference type="GO" id="GO:0005524">
    <property type="term" value="F:ATP binding"/>
    <property type="evidence" value="ECO:0007669"/>
    <property type="project" value="UniProtKB-KW"/>
</dbReference>
<sequence>MADLFLLIPWSKIFTAACGCFLSDRNYIHLMEANLDALQKTMEELKNGRDDLLARVSIEEDKGLQRLAQVNGWLSRVQIVESEFKDLLEAMSIETGRLCLFGYCSEDCISSYNYGEKVMKNLEEVKELLSKKDFEVVAQKIIPKAEKKHIQTTVGLDTMVEMAWESLMNDEIRTLGLYGMGGVGKTTLLACINNKFVELDSEFDVVIWVVVSKDLQYESIQDQILGRLRLDNEWKQGTEKEKASYIANILKRKKFVLLLDDLWSEVDLNRIGVPPPTRENGSKIVFTTRSKEVCKHMKADKQIQVDCLSPGEAWELFRITVGDTILSSHQDILAFARIIAAKCHGLPLALNVIGKAMACKETIQEWRYAVTVLNSRGQEFPGMEERILRVLNFSYDSLKNGEIKLCFLYCSLFPEDFEIQKEELIEYWICEGFINPNRYEDGGTNQGYDIIGLLVRAHLLIECELTDNVKMHDVIREMALWINSDFGNQQETICVKSGAHVRLIPSDINWETVRQMSFFGTRIEKISCSPLCPNLSTLLLQDNFEFVNISVGFFLFMPKLVVLDLSTNRRLIELPEEISNLGSLQYLNLSYTGIKSLPVGLKKLRKLIYLNLEFTGVRESVVGLAATLPNLQVLKLMYSFLCVDDILMEELQHLEHLKILTANVKDVTILGRIQGDDRLASSIRGLCLTDMSAPYVILSTIALGGLQQLGIMRCNISEIRIDWESKERRELSPMEILPSTSSPGFKQLSVVYITKLEGQRDLSWLLYAQNLKTLHVGSSSQIEEIINKKKGVNMTRKHRDIGVPFGNLKSLLLNKLPELTEICWNYRRLPNRRNLYVEDCPKLPEDIANFSRHKDE</sequence>